<gene>
    <name evidence="1" type="ORF">M9H77_22333</name>
</gene>
<proteinExistence type="predicted"/>
<dbReference type="EMBL" id="CM044705">
    <property type="protein sequence ID" value="KAI5663010.1"/>
    <property type="molecule type" value="Genomic_DNA"/>
</dbReference>
<organism evidence="1 2">
    <name type="scientific">Catharanthus roseus</name>
    <name type="common">Madagascar periwinkle</name>
    <name type="synonym">Vinca rosea</name>
    <dbReference type="NCBI Taxonomy" id="4058"/>
    <lineage>
        <taxon>Eukaryota</taxon>
        <taxon>Viridiplantae</taxon>
        <taxon>Streptophyta</taxon>
        <taxon>Embryophyta</taxon>
        <taxon>Tracheophyta</taxon>
        <taxon>Spermatophyta</taxon>
        <taxon>Magnoliopsida</taxon>
        <taxon>eudicotyledons</taxon>
        <taxon>Gunneridae</taxon>
        <taxon>Pentapetalae</taxon>
        <taxon>asterids</taxon>
        <taxon>lamiids</taxon>
        <taxon>Gentianales</taxon>
        <taxon>Apocynaceae</taxon>
        <taxon>Rauvolfioideae</taxon>
        <taxon>Vinceae</taxon>
        <taxon>Catharanthinae</taxon>
        <taxon>Catharanthus</taxon>
    </lineage>
</organism>
<accession>A0ACC0AQ74</accession>
<keyword evidence="2" id="KW-1185">Reference proteome</keyword>
<evidence type="ECO:0000313" key="1">
    <source>
        <dbReference type="EMBL" id="KAI5663010.1"/>
    </source>
</evidence>
<name>A0ACC0AQ74_CATRO</name>
<reference evidence="2" key="1">
    <citation type="journal article" date="2023" name="Nat. Plants">
        <title>Single-cell RNA sequencing provides a high-resolution roadmap for understanding the multicellular compartmentation of specialized metabolism.</title>
        <authorList>
            <person name="Sun S."/>
            <person name="Shen X."/>
            <person name="Li Y."/>
            <person name="Li Y."/>
            <person name="Wang S."/>
            <person name="Li R."/>
            <person name="Zhang H."/>
            <person name="Shen G."/>
            <person name="Guo B."/>
            <person name="Wei J."/>
            <person name="Xu J."/>
            <person name="St-Pierre B."/>
            <person name="Chen S."/>
            <person name="Sun C."/>
        </authorList>
    </citation>
    <scope>NUCLEOTIDE SEQUENCE [LARGE SCALE GENOMIC DNA]</scope>
</reference>
<comment type="caution">
    <text evidence="1">The sequence shown here is derived from an EMBL/GenBank/DDBJ whole genome shotgun (WGS) entry which is preliminary data.</text>
</comment>
<protein>
    <submittedName>
        <fullName evidence="1">Uncharacterized protein</fullName>
    </submittedName>
</protein>
<sequence>MQEVPAHMHLGPIVPDVLSRQHEHRSDLIWSPDHKTCYTDLQCGRFGRNLFQCYSTAPRRRVMRQFARAHMVPDACETRLDLHRVQIRGNDHTYWGTQHASHIEA</sequence>
<dbReference type="Proteomes" id="UP001060085">
    <property type="component" value="Linkage Group LG05"/>
</dbReference>
<evidence type="ECO:0000313" key="2">
    <source>
        <dbReference type="Proteomes" id="UP001060085"/>
    </source>
</evidence>